<dbReference type="EMBL" id="UYWX01024582">
    <property type="protein sequence ID" value="VDM36786.1"/>
    <property type="molecule type" value="Genomic_DNA"/>
</dbReference>
<proteinExistence type="predicted"/>
<evidence type="ECO:0000313" key="1">
    <source>
        <dbReference type="EMBL" id="VDM36786.1"/>
    </source>
</evidence>
<keyword evidence="2" id="KW-1185">Reference proteome</keyword>
<dbReference type="OrthoDB" id="6268344at2759"/>
<gene>
    <name evidence="1" type="ORF">TTAC_LOCUS11506</name>
</gene>
<reference evidence="3" key="1">
    <citation type="submission" date="2017-02" db="UniProtKB">
        <authorList>
            <consortium name="WormBaseParasite"/>
        </authorList>
    </citation>
    <scope>IDENTIFICATION</scope>
</reference>
<dbReference type="WBParaSite" id="TTAC_0001152301-mRNA-1">
    <property type="protein sequence ID" value="TTAC_0001152301-mRNA-1"/>
    <property type="gene ID" value="TTAC_0001152301"/>
</dbReference>
<dbReference type="Proteomes" id="UP000274429">
    <property type="component" value="Unassembled WGS sequence"/>
</dbReference>
<sequence length="191" mass="21168">MARVGCGCALVCRKIRRHLPPPFPHTCISISSHSFPLPLPLLHSSASQPHYSSIPRLPSQGAYSGGRLDENGLRALLSRVVFVLTECHRSEDFVPAKRLLTTSLVYHIEGTHHLLSFPLISSHLISSPCSSTFPPLFSSTPSSYYHHHYYYTLLHSSTYDSDLVSDSTSVTRSVYLHILTPSSPPATLLFQ</sequence>
<dbReference type="STRING" id="6205.A0A0R3XD96"/>
<accession>A0A0R3XD96</accession>
<protein>
    <submittedName>
        <fullName evidence="1 3">Uncharacterized protein</fullName>
    </submittedName>
</protein>
<reference evidence="1 2" key="2">
    <citation type="submission" date="2018-11" db="EMBL/GenBank/DDBJ databases">
        <authorList>
            <consortium name="Pathogen Informatics"/>
        </authorList>
    </citation>
    <scope>NUCLEOTIDE SEQUENCE [LARGE SCALE GENOMIC DNA]</scope>
</reference>
<name>A0A0R3XD96_HYDTA</name>
<dbReference type="AlphaFoldDB" id="A0A0R3XD96"/>
<evidence type="ECO:0000313" key="3">
    <source>
        <dbReference type="WBParaSite" id="TTAC_0001152301-mRNA-1"/>
    </source>
</evidence>
<evidence type="ECO:0000313" key="2">
    <source>
        <dbReference type="Proteomes" id="UP000274429"/>
    </source>
</evidence>
<organism evidence="3">
    <name type="scientific">Hydatigena taeniaeformis</name>
    <name type="common">Feline tapeworm</name>
    <name type="synonym">Taenia taeniaeformis</name>
    <dbReference type="NCBI Taxonomy" id="6205"/>
    <lineage>
        <taxon>Eukaryota</taxon>
        <taxon>Metazoa</taxon>
        <taxon>Spiralia</taxon>
        <taxon>Lophotrochozoa</taxon>
        <taxon>Platyhelminthes</taxon>
        <taxon>Cestoda</taxon>
        <taxon>Eucestoda</taxon>
        <taxon>Cyclophyllidea</taxon>
        <taxon>Taeniidae</taxon>
        <taxon>Hydatigera</taxon>
    </lineage>
</organism>